<evidence type="ECO:0000313" key="2">
    <source>
        <dbReference type="EMBL" id="KAG5573311.1"/>
    </source>
</evidence>
<feature type="region of interest" description="Disordered" evidence="1">
    <location>
        <begin position="1"/>
        <end position="23"/>
    </location>
</feature>
<evidence type="ECO:0000256" key="1">
    <source>
        <dbReference type="SAM" id="MobiDB-lite"/>
    </source>
</evidence>
<proteinExistence type="predicted"/>
<organism evidence="2 3">
    <name type="scientific">Solanum commersonii</name>
    <name type="common">Commerson's wild potato</name>
    <name type="synonym">Commerson's nightshade</name>
    <dbReference type="NCBI Taxonomy" id="4109"/>
    <lineage>
        <taxon>Eukaryota</taxon>
        <taxon>Viridiplantae</taxon>
        <taxon>Streptophyta</taxon>
        <taxon>Embryophyta</taxon>
        <taxon>Tracheophyta</taxon>
        <taxon>Spermatophyta</taxon>
        <taxon>Magnoliopsida</taxon>
        <taxon>eudicotyledons</taxon>
        <taxon>Gunneridae</taxon>
        <taxon>Pentapetalae</taxon>
        <taxon>asterids</taxon>
        <taxon>lamiids</taxon>
        <taxon>Solanales</taxon>
        <taxon>Solanaceae</taxon>
        <taxon>Solanoideae</taxon>
        <taxon>Solaneae</taxon>
        <taxon>Solanum</taxon>
    </lineage>
</organism>
<dbReference type="AlphaFoldDB" id="A0A9J5WDB6"/>
<dbReference type="Proteomes" id="UP000824120">
    <property type="component" value="Chromosome 12"/>
</dbReference>
<feature type="compositionally biased region" description="Basic and acidic residues" evidence="1">
    <location>
        <begin position="1"/>
        <end position="11"/>
    </location>
</feature>
<reference evidence="2 3" key="1">
    <citation type="submission" date="2020-09" db="EMBL/GenBank/DDBJ databases">
        <title>De no assembly of potato wild relative species, Solanum commersonii.</title>
        <authorList>
            <person name="Cho K."/>
        </authorList>
    </citation>
    <scope>NUCLEOTIDE SEQUENCE [LARGE SCALE GENOMIC DNA]</scope>
    <source>
        <strain evidence="2">LZ3.2</strain>
        <tissue evidence="2">Leaf</tissue>
    </source>
</reference>
<comment type="caution">
    <text evidence="2">The sequence shown here is derived from an EMBL/GenBank/DDBJ whole genome shotgun (WGS) entry which is preliminary data.</text>
</comment>
<keyword evidence="3" id="KW-1185">Reference proteome</keyword>
<protein>
    <submittedName>
        <fullName evidence="2">Uncharacterized protein</fullName>
    </submittedName>
</protein>
<evidence type="ECO:0000313" key="3">
    <source>
        <dbReference type="Proteomes" id="UP000824120"/>
    </source>
</evidence>
<dbReference type="EMBL" id="JACXVP010000012">
    <property type="protein sequence ID" value="KAG5573311.1"/>
    <property type="molecule type" value="Genomic_DNA"/>
</dbReference>
<gene>
    <name evidence="2" type="ORF">H5410_063077</name>
</gene>
<accession>A0A9J5WDB6</accession>
<sequence length="121" mass="14110">MSTREIDRFEPTEEDEANDRFTDSHRRVNGCTYGSSQIILIKSIKQLKRKDIDSLFNINNKSYVYLLNEDKIYLTELPINSITPNIMLSGYNSLAKRISKNSIWSVNSKLLRKSKFQTEKT</sequence>
<name>A0A9J5WDB6_SOLCO</name>